<protein>
    <submittedName>
        <fullName evidence="1">Uncharacterized protein</fullName>
    </submittedName>
</protein>
<sequence>VSLANKATIGVLTAFAECIRPPSQHNKI</sequence>
<reference evidence="1" key="1">
    <citation type="submission" date="2018-05" db="EMBL/GenBank/DDBJ databases">
        <authorList>
            <person name="Lanie J.A."/>
            <person name="Ng W.-L."/>
            <person name="Kazmierczak K.M."/>
            <person name="Andrzejewski T.M."/>
            <person name="Davidsen T.M."/>
            <person name="Wayne K.J."/>
            <person name="Tettelin H."/>
            <person name="Glass J.I."/>
            <person name="Rusch D."/>
            <person name="Podicherti R."/>
            <person name="Tsui H.-C.T."/>
            <person name="Winkler M.E."/>
        </authorList>
    </citation>
    <scope>NUCLEOTIDE SEQUENCE</scope>
</reference>
<dbReference type="EMBL" id="UINC01021993">
    <property type="protein sequence ID" value="SVA90711.1"/>
    <property type="molecule type" value="Genomic_DNA"/>
</dbReference>
<proteinExistence type="predicted"/>
<accession>A0A381ZP15</accession>
<gene>
    <name evidence="1" type="ORF">METZ01_LOCUS143565</name>
</gene>
<name>A0A381ZP15_9ZZZZ</name>
<feature type="non-terminal residue" evidence="1">
    <location>
        <position position="1"/>
    </location>
</feature>
<evidence type="ECO:0000313" key="1">
    <source>
        <dbReference type="EMBL" id="SVA90711.1"/>
    </source>
</evidence>
<organism evidence="1">
    <name type="scientific">marine metagenome</name>
    <dbReference type="NCBI Taxonomy" id="408172"/>
    <lineage>
        <taxon>unclassified sequences</taxon>
        <taxon>metagenomes</taxon>
        <taxon>ecological metagenomes</taxon>
    </lineage>
</organism>
<dbReference type="AlphaFoldDB" id="A0A381ZP15"/>